<dbReference type="PANTHER" id="PTHR35149">
    <property type="entry name" value="SLL5132 PROTEIN"/>
    <property type="match status" value="1"/>
</dbReference>
<organism evidence="4 5">
    <name type="scientific">Methanosphaerula palustris (strain ATCC BAA-1556 / DSM 19958 / E1-9c)</name>
    <dbReference type="NCBI Taxonomy" id="521011"/>
    <lineage>
        <taxon>Archaea</taxon>
        <taxon>Methanobacteriati</taxon>
        <taxon>Methanobacteriota</taxon>
        <taxon>Stenosarchaea group</taxon>
        <taxon>Methanomicrobia</taxon>
        <taxon>Methanomicrobiales</taxon>
        <taxon>Methanoregulaceae</taxon>
        <taxon>Methanosphaerula</taxon>
    </lineage>
</organism>
<dbReference type="eggNOG" id="arCOG07683">
    <property type="taxonomic scope" value="Archaea"/>
</dbReference>
<evidence type="ECO:0000259" key="3">
    <source>
        <dbReference type="Pfam" id="PF07510"/>
    </source>
</evidence>
<reference evidence="4 5" key="1">
    <citation type="journal article" date="2015" name="Genome Announc.">
        <title>Complete Genome Sequence of Methanosphaerula palustris E1-9CT, a Hydrogenotrophic Methanogen Isolated from a Minerotrophic Fen Peatland.</title>
        <authorList>
            <person name="Cadillo-Quiroz H."/>
            <person name="Browne P."/>
            <person name="Kyrpides N."/>
            <person name="Woyke T."/>
            <person name="Goodwin L."/>
            <person name="Detter C."/>
            <person name="Yavitt J.B."/>
            <person name="Zinder S.H."/>
        </authorList>
    </citation>
    <scope>NUCLEOTIDE SEQUENCE [LARGE SCALE GENOMIC DNA]</scope>
    <source>
        <strain evidence="5">ATCC BAA-1556 / DSM 19958 / E1-9c</strain>
    </source>
</reference>
<evidence type="ECO:0000313" key="4">
    <source>
        <dbReference type="EMBL" id="ACL16666.1"/>
    </source>
</evidence>
<evidence type="ECO:0008006" key="6">
    <source>
        <dbReference type="Google" id="ProtNLM"/>
    </source>
</evidence>
<proteinExistence type="predicted"/>
<gene>
    <name evidence="4" type="ordered locus">Mpal_1333</name>
</gene>
<feature type="domain" description="GmrSD restriction endonucleases N-terminal" evidence="2">
    <location>
        <begin position="10"/>
        <end position="221"/>
    </location>
</feature>
<dbReference type="Pfam" id="PF07510">
    <property type="entry name" value="GmrSD_C"/>
    <property type="match status" value="1"/>
</dbReference>
<keyword evidence="5" id="KW-1185">Reference proteome</keyword>
<dbReference type="RefSeq" id="WP_012617985.1">
    <property type="nucleotide sequence ID" value="NC_011832.1"/>
</dbReference>
<dbReference type="OrthoDB" id="318965at2157"/>
<dbReference type="EMBL" id="CP001338">
    <property type="protein sequence ID" value="ACL16666.1"/>
    <property type="molecule type" value="Genomic_DNA"/>
</dbReference>
<dbReference type="GeneID" id="7271194"/>
<name>B8GHR1_METPE</name>
<dbReference type="STRING" id="521011.Mpal_1333"/>
<dbReference type="HOGENOM" id="CLU_011736_3_0_2"/>
<dbReference type="Pfam" id="PF03235">
    <property type="entry name" value="GmrSD_N"/>
    <property type="match status" value="1"/>
</dbReference>
<dbReference type="KEGG" id="mpl:Mpal_1333"/>
<dbReference type="eggNOG" id="arCOG05223">
    <property type="taxonomic scope" value="Archaea"/>
</dbReference>
<feature type="region of interest" description="Disordered" evidence="1">
    <location>
        <begin position="558"/>
        <end position="577"/>
    </location>
</feature>
<dbReference type="Proteomes" id="UP000002457">
    <property type="component" value="Chromosome"/>
</dbReference>
<evidence type="ECO:0000259" key="2">
    <source>
        <dbReference type="Pfam" id="PF03235"/>
    </source>
</evidence>
<protein>
    <recommendedName>
        <fullName evidence="6">DUF262 domain-containing protein</fullName>
    </recommendedName>
</protein>
<dbReference type="InterPro" id="IPR004919">
    <property type="entry name" value="GmrSD_N"/>
</dbReference>
<accession>B8GHR1</accession>
<evidence type="ECO:0000313" key="5">
    <source>
        <dbReference type="Proteomes" id="UP000002457"/>
    </source>
</evidence>
<evidence type="ECO:0000256" key="1">
    <source>
        <dbReference type="SAM" id="MobiDB-lite"/>
    </source>
</evidence>
<dbReference type="AlphaFoldDB" id="B8GHR1"/>
<feature type="domain" description="GmrSD restriction endonucleases C-terminal" evidence="3">
    <location>
        <begin position="413"/>
        <end position="546"/>
    </location>
</feature>
<sequence length="722" mass="83978">MKAGETDLFTLFNGTKQFIIPIYQRNYRWELPNCEELWNDIVRATTDPTRAGHFLGSIVYINNSKVSLTTWIPQFLVIDGQQRLTTISLFILALVRALQVQDPNATTQQLISEFLLNEHYEGDLHNKLVLTRIDFETYHALLNNRDLPRNASPRIVENYRFFEDRIRQSPFSPLELYDGIRHLFIVEIALDPDHDNPQRIFESLNSTGLDLSQTDQIRNFVLMDQDPHEQKVLYEDYWYPMELLFGKDNPEELFDRFMRDYLTVHRDGRIPKMGEVFREFKTYVRTQGESSVHDLVIDIHRFARYFVCMACGEEEDPAIAAAFNDLNFLKVDVAYPFLLQVYHDYRTGQITRDELVEVVRLAESYVFRRAICGIPTNSMNKTFAALGKEIRRDHYRESVKVALFMLDSYRRFPDDAEFMREIERKDVYNSRICSYLLTKLENHGTKEPIAAANYTVEHIMPQNPRLSEAWQRELGDDWQQVHQTYLHSLGNLTLTGYNSELSDRPFAEKRDMEGGLGRSPLRLSAGLGEVATWNEQEILNRAERLALLAARVWPAPDPLVKPEKSQGEDSSNGGPLKQRWTEEQFMPVLEGRAGAEAVEVARSILDWGVRHTTHIWWGEGKKDGSFAPIFNWKGESYYPVLVWTRGVLVIQFQWLQNRPPFDAPEKRKELLDRLNAIPGIAIPEDSLIYRPALPLTKFLPAKTREEFFTVLDWVISEVKENV</sequence>
<dbReference type="PANTHER" id="PTHR35149:SF2">
    <property type="entry name" value="DUF262 DOMAIN-CONTAINING PROTEIN"/>
    <property type="match status" value="1"/>
</dbReference>
<dbReference type="InterPro" id="IPR011089">
    <property type="entry name" value="GmrSD_C"/>
</dbReference>